<reference evidence="2 3" key="1">
    <citation type="journal article" date="2020" name="Mol. Plant">
        <title>The Chromosome-Based Rubber Tree Genome Provides New Insights into Spurge Genome Evolution and Rubber Biosynthesis.</title>
        <authorList>
            <person name="Liu J."/>
            <person name="Shi C."/>
            <person name="Shi C.C."/>
            <person name="Li W."/>
            <person name="Zhang Q.J."/>
            <person name="Zhang Y."/>
            <person name="Li K."/>
            <person name="Lu H.F."/>
            <person name="Shi C."/>
            <person name="Zhu S.T."/>
            <person name="Xiao Z.Y."/>
            <person name="Nan H."/>
            <person name="Yue Y."/>
            <person name="Zhu X.G."/>
            <person name="Wu Y."/>
            <person name="Hong X.N."/>
            <person name="Fan G.Y."/>
            <person name="Tong Y."/>
            <person name="Zhang D."/>
            <person name="Mao C.L."/>
            <person name="Liu Y.L."/>
            <person name="Hao S.J."/>
            <person name="Liu W.Q."/>
            <person name="Lv M.Q."/>
            <person name="Zhang H.B."/>
            <person name="Liu Y."/>
            <person name="Hu-Tang G.R."/>
            <person name="Wang J.P."/>
            <person name="Wang J.H."/>
            <person name="Sun Y.H."/>
            <person name="Ni S.B."/>
            <person name="Chen W.B."/>
            <person name="Zhang X.C."/>
            <person name="Jiao Y.N."/>
            <person name="Eichler E.E."/>
            <person name="Li G.H."/>
            <person name="Liu X."/>
            <person name="Gao L.Z."/>
        </authorList>
    </citation>
    <scope>NUCLEOTIDE SEQUENCE [LARGE SCALE GENOMIC DNA]</scope>
    <source>
        <strain evidence="3">cv. GT1</strain>
        <tissue evidence="2">Leaf</tissue>
    </source>
</reference>
<dbReference type="EMBL" id="JAAGAX010000009">
    <property type="protein sequence ID" value="KAF2303719.1"/>
    <property type="molecule type" value="Genomic_DNA"/>
</dbReference>
<organism evidence="2 3">
    <name type="scientific">Hevea brasiliensis</name>
    <name type="common">Para rubber tree</name>
    <name type="synonym">Siphonia brasiliensis</name>
    <dbReference type="NCBI Taxonomy" id="3981"/>
    <lineage>
        <taxon>Eukaryota</taxon>
        <taxon>Viridiplantae</taxon>
        <taxon>Streptophyta</taxon>
        <taxon>Embryophyta</taxon>
        <taxon>Tracheophyta</taxon>
        <taxon>Spermatophyta</taxon>
        <taxon>Magnoliopsida</taxon>
        <taxon>eudicotyledons</taxon>
        <taxon>Gunneridae</taxon>
        <taxon>Pentapetalae</taxon>
        <taxon>rosids</taxon>
        <taxon>fabids</taxon>
        <taxon>Malpighiales</taxon>
        <taxon>Euphorbiaceae</taxon>
        <taxon>Crotonoideae</taxon>
        <taxon>Micrandreae</taxon>
        <taxon>Hevea</taxon>
    </lineage>
</organism>
<dbReference type="AlphaFoldDB" id="A0A6A6LVR7"/>
<dbReference type="Gene3D" id="3.30.420.10">
    <property type="entry name" value="Ribonuclease H-like superfamily/Ribonuclease H"/>
    <property type="match status" value="1"/>
</dbReference>
<keyword evidence="3" id="KW-1185">Reference proteome</keyword>
<dbReference type="InterPro" id="IPR036397">
    <property type="entry name" value="RNaseH_sf"/>
</dbReference>
<keyword evidence="1" id="KW-0472">Membrane</keyword>
<name>A0A6A6LVR7_HEVBR</name>
<keyword evidence="1" id="KW-1133">Transmembrane helix</keyword>
<feature type="transmembrane region" description="Helical" evidence="1">
    <location>
        <begin position="146"/>
        <end position="165"/>
    </location>
</feature>
<protein>
    <recommendedName>
        <fullName evidence="4">Integrase catalytic domain-containing protein</fullName>
    </recommendedName>
</protein>
<dbReference type="PANTHER" id="PTHR45835:SF106">
    <property type="entry name" value="INTEGRASE CATALYTIC DOMAIN-CONTAINING PROTEIN"/>
    <property type="match status" value="1"/>
</dbReference>
<dbReference type="Proteomes" id="UP000467840">
    <property type="component" value="Chromosome 16"/>
</dbReference>
<proteinExistence type="predicted"/>
<keyword evidence="1" id="KW-0812">Transmembrane</keyword>
<dbReference type="PANTHER" id="PTHR45835">
    <property type="entry name" value="YALI0A06105P"/>
    <property type="match status" value="1"/>
</dbReference>
<dbReference type="GO" id="GO:0003676">
    <property type="term" value="F:nucleic acid binding"/>
    <property type="evidence" value="ECO:0007669"/>
    <property type="project" value="InterPro"/>
</dbReference>
<evidence type="ECO:0000313" key="3">
    <source>
        <dbReference type="Proteomes" id="UP000467840"/>
    </source>
</evidence>
<gene>
    <name evidence="2" type="ORF">GH714_021458</name>
</gene>
<accession>A0A6A6LVR7</accession>
<sequence length="198" mass="22750">MADALSQRDEEQCTLMAISQPIMSLLEAIRAEINNTDSLSQLWRQVEDGELGSEWSCFVGDKPTNLVDWLPWAEYCYNTSFHSALHTTPFQVVYGREPPKLLTYDSGSSRVDAVDKALLDRDSILVDIRQRLQQAQQCMKTYYDKVIVMFSLQLLIWFGYVFFPIDVFPLPTPLIISSHPSFMVPTRFYEASIKLHIS</sequence>
<evidence type="ECO:0008006" key="4">
    <source>
        <dbReference type="Google" id="ProtNLM"/>
    </source>
</evidence>
<evidence type="ECO:0000313" key="2">
    <source>
        <dbReference type="EMBL" id="KAF2303719.1"/>
    </source>
</evidence>
<comment type="caution">
    <text evidence="2">The sequence shown here is derived from an EMBL/GenBank/DDBJ whole genome shotgun (WGS) entry which is preliminary data.</text>
</comment>
<evidence type="ECO:0000256" key="1">
    <source>
        <dbReference type="SAM" id="Phobius"/>
    </source>
</evidence>